<evidence type="ECO:0000256" key="5">
    <source>
        <dbReference type="SAM" id="SignalP"/>
    </source>
</evidence>
<gene>
    <name evidence="6" type="ORF">BCR24_05025</name>
</gene>
<dbReference type="PROSITE" id="PS50088">
    <property type="entry name" value="ANK_REPEAT"/>
    <property type="match status" value="2"/>
</dbReference>
<dbReference type="PANTHER" id="PTHR24173:SF74">
    <property type="entry name" value="ANKYRIN REPEAT DOMAIN-CONTAINING PROTEIN 16"/>
    <property type="match status" value="1"/>
</dbReference>
<dbReference type="PROSITE" id="PS51257">
    <property type="entry name" value="PROKAR_LIPOPROTEIN"/>
    <property type="match status" value="1"/>
</dbReference>
<proteinExistence type="predicted"/>
<dbReference type="PROSITE" id="PS50297">
    <property type="entry name" value="ANK_REP_REGION"/>
    <property type="match status" value="1"/>
</dbReference>
<organism evidence="6 7">
    <name type="scientific">Enterococcus ureilyticus</name>
    <dbReference type="NCBI Taxonomy" id="1131292"/>
    <lineage>
        <taxon>Bacteria</taxon>
        <taxon>Bacillati</taxon>
        <taxon>Bacillota</taxon>
        <taxon>Bacilli</taxon>
        <taxon>Lactobacillales</taxon>
        <taxon>Enterococcaceae</taxon>
        <taxon>Enterococcus</taxon>
    </lineage>
</organism>
<feature type="compositionally biased region" description="Polar residues" evidence="4">
    <location>
        <begin position="36"/>
        <end position="61"/>
    </location>
</feature>
<dbReference type="InterPro" id="IPR036770">
    <property type="entry name" value="Ankyrin_rpt-contain_sf"/>
</dbReference>
<dbReference type="PANTHER" id="PTHR24173">
    <property type="entry name" value="ANKYRIN REPEAT CONTAINING"/>
    <property type="match status" value="1"/>
</dbReference>
<evidence type="ECO:0000256" key="2">
    <source>
        <dbReference type="ARBA" id="ARBA00023043"/>
    </source>
</evidence>
<keyword evidence="5" id="KW-0732">Signal</keyword>
<feature type="repeat" description="ANK" evidence="3">
    <location>
        <begin position="204"/>
        <end position="241"/>
    </location>
</feature>
<reference evidence="7" key="1">
    <citation type="submission" date="2016-09" db="EMBL/GenBank/DDBJ databases">
        <authorList>
            <person name="Gulvik C.A."/>
        </authorList>
    </citation>
    <scope>NUCLEOTIDE SEQUENCE [LARGE SCALE GENOMIC DNA]</scope>
    <source>
        <strain evidence="7">LMG 26676</strain>
    </source>
</reference>
<feature type="signal peptide" evidence="5">
    <location>
        <begin position="1"/>
        <end position="27"/>
    </location>
</feature>
<comment type="caution">
    <text evidence="6">The sequence shown here is derived from an EMBL/GenBank/DDBJ whole genome shotgun (WGS) entry which is preliminary data.</text>
</comment>
<dbReference type="Proteomes" id="UP000094469">
    <property type="component" value="Unassembled WGS sequence"/>
</dbReference>
<feature type="repeat" description="ANK" evidence="3">
    <location>
        <begin position="103"/>
        <end position="135"/>
    </location>
</feature>
<dbReference type="InterPro" id="IPR002110">
    <property type="entry name" value="Ankyrin_rpt"/>
</dbReference>
<keyword evidence="2 3" id="KW-0040">ANK repeat</keyword>
<keyword evidence="1" id="KW-0677">Repeat</keyword>
<feature type="region of interest" description="Disordered" evidence="4">
    <location>
        <begin position="28"/>
        <end position="61"/>
    </location>
</feature>
<dbReference type="SMART" id="SM00248">
    <property type="entry name" value="ANK"/>
    <property type="match status" value="3"/>
</dbReference>
<sequence length="265" mass="29007">MNKKKILLEIALLASFLLIFSACHSKKNDTNHSIKESTSMTTDKNNTKQSNESKESNTMNTVKAASQSFPAGTLIQAVNNNDFAQVQAILVDENYSIDEVNAQGETPLLIATHQNFIGIAKQLIDAGADINVQDHISDSPYLYAGAQGKTEILTCMLEKQVPNQQKVNRFGGNALIPAAEKGHLENVKLLLKDGRVAINHQNNYGYTALIEAVALRDGSEIYQQIVDVLLESGADKTLKDNTGRTAEDYARSLGYTEMLNSLNAY</sequence>
<keyword evidence="7" id="KW-1185">Reference proteome</keyword>
<dbReference type="SUPFAM" id="SSF48403">
    <property type="entry name" value="Ankyrin repeat"/>
    <property type="match status" value="1"/>
</dbReference>
<dbReference type="Pfam" id="PF12796">
    <property type="entry name" value="Ank_2"/>
    <property type="match status" value="2"/>
</dbReference>
<name>A0A1E5HAU4_9ENTE</name>
<dbReference type="EMBL" id="MIKC01000034">
    <property type="protein sequence ID" value="OEG22067.1"/>
    <property type="molecule type" value="Genomic_DNA"/>
</dbReference>
<dbReference type="OrthoDB" id="9812708at2"/>
<dbReference type="Gene3D" id="1.25.40.20">
    <property type="entry name" value="Ankyrin repeat-containing domain"/>
    <property type="match status" value="1"/>
</dbReference>
<protein>
    <submittedName>
        <fullName evidence="6">Uncharacterized protein</fullName>
    </submittedName>
</protein>
<evidence type="ECO:0000313" key="6">
    <source>
        <dbReference type="EMBL" id="OEG22067.1"/>
    </source>
</evidence>
<dbReference type="STRING" id="1131292.BCR24_05025"/>
<dbReference type="RefSeq" id="WP_069640627.1">
    <property type="nucleotide sequence ID" value="NZ_JAFBEZ010000021.1"/>
</dbReference>
<feature type="chain" id="PRO_5009178300" evidence="5">
    <location>
        <begin position="28"/>
        <end position="265"/>
    </location>
</feature>
<accession>A0A1E5HAU4</accession>
<dbReference type="AlphaFoldDB" id="A0A1E5HAU4"/>
<evidence type="ECO:0000256" key="1">
    <source>
        <dbReference type="ARBA" id="ARBA00022737"/>
    </source>
</evidence>
<evidence type="ECO:0000256" key="3">
    <source>
        <dbReference type="PROSITE-ProRule" id="PRU00023"/>
    </source>
</evidence>
<evidence type="ECO:0000256" key="4">
    <source>
        <dbReference type="SAM" id="MobiDB-lite"/>
    </source>
</evidence>
<evidence type="ECO:0000313" key="7">
    <source>
        <dbReference type="Proteomes" id="UP000094469"/>
    </source>
</evidence>